<dbReference type="eggNOG" id="ENOG502S42T">
    <property type="taxonomic scope" value="Eukaryota"/>
</dbReference>
<evidence type="ECO:0000313" key="9">
    <source>
        <dbReference type="Proteomes" id="UP000005018"/>
    </source>
</evidence>
<gene>
    <name evidence="8" type="ORF">CORT_0G01030</name>
</gene>
<dbReference type="GeneID" id="14541904"/>
<evidence type="ECO:0000256" key="7">
    <source>
        <dbReference type="SAM" id="SignalP"/>
    </source>
</evidence>
<feature type="chain" id="PRO_5003616486" evidence="7">
    <location>
        <begin position="20"/>
        <end position="255"/>
    </location>
</feature>
<feature type="region of interest" description="Disordered" evidence="6">
    <location>
        <begin position="78"/>
        <end position="112"/>
    </location>
</feature>
<dbReference type="AlphaFoldDB" id="H8X9X4"/>
<feature type="compositionally biased region" description="Polar residues" evidence="6">
    <location>
        <begin position="86"/>
        <end position="95"/>
    </location>
</feature>
<sequence length="255" mass="25061">MQYSTLLIIASALVASSYGATTSTSLQTVTNHQSTEVTITSCSNEACVTTSNSLVPSVATTTVEGVETVYTTYCPLSSEEAGEGTSAPTTTQPSTVAAESSEAPGPSSTETVVTTTVQGVETIYTTYCPLSSEEAGTGAPTTAAAESTPAAAGESTPAAAASSAPAAAESNPSTLAGEATTPATESDQYVDVTETPTVSATENVEATETAQSTLFTSSAAGNSSSTEAGVSTYEAGAQRVAVGFAAVAGLAAALV</sequence>
<dbReference type="InterPro" id="IPR025928">
    <property type="entry name" value="Flocculin_t3_rpt"/>
</dbReference>
<name>H8X9X4_CANO9</name>
<proteinExistence type="predicted"/>
<reference evidence="8 9" key="1">
    <citation type="journal article" date="2012" name="PLoS ONE">
        <title>Sequence and analysis of the genome of the pathogenic yeast Candida orthopsilosis.</title>
        <authorList>
            <person name="Riccombeni A."/>
            <person name="Vidanes G."/>
            <person name="Proux-Wera E."/>
            <person name="Wolfe K.H."/>
            <person name="Butler G."/>
        </authorList>
    </citation>
    <scope>NUCLEOTIDE SEQUENCE [LARGE SCALE GENOMIC DNA]</scope>
    <source>
        <strain evidence="8 9">Co 90-125</strain>
    </source>
</reference>
<evidence type="ECO:0000256" key="6">
    <source>
        <dbReference type="SAM" id="MobiDB-lite"/>
    </source>
</evidence>
<feature type="compositionally biased region" description="Low complexity" evidence="6">
    <location>
        <begin position="132"/>
        <end position="174"/>
    </location>
</feature>
<dbReference type="GO" id="GO:0009277">
    <property type="term" value="C:fungal-type cell wall"/>
    <property type="evidence" value="ECO:0007669"/>
    <property type="project" value="UniProtKB-ARBA"/>
</dbReference>
<dbReference type="KEGG" id="cot:CORT_0G01030"/>
<dbReference type="Pfam" id="PF13928">
    <property type="entry name" value="Flocculin_t3"/>
    <property type="match status" value="1"/>
</dbReference>
<dbReference type="RefSeq" id="XP_003870918.1">
    <property type="nucleotide sequence ID" value="XM_003870869.1"/>
</dbReference>
<accession>H8X9X4</accession>
<evidence type="ECO:0000256" key="4">
    <source>
        <dbReference type="ARBA" id="ARBA00022729"/>
    </source>
</evidence>
<keyword evidence="4 7" id="KW-0732">Signal</keyword>
<comment type="subcellular location">
    <subcellularLocation>
        <location evidence="1">Secreted</location>
        <location evidence="1">Cell wall</location>
    </subcellularLocation>
</comment>
<dbReference type="Proteomes" id="UP000005018">
    <property type="component" value="Chromosome 7"/>
</dbReference>
<keyword evidence="9" id="KW-1185">Reference proteome</keyword>
<dbReference type="OrthoDB" id="3998251at2759"/>
<evidence type="ECO:0000313" key="8">
    <source>
        <dbReference type="EMBL" id="CCG24791.1"/>
    </source>
</evidence>
<keyword evidence="2" id="KW-0134">Cell wall</keyword>
<dbReference type="EMBL" id="HE681725">
    <property type="protein sequence ID" value="CCG24791.1"/>
    <property type="molecule type" value="Genomic_DNA"/>
</dbReference>
<feature type="region of interest" description="Disordered" evidence="6">
    <location>
        <begin position="131"/>
        <end position="190"/>
    </location>
</feature>
<evidence type="ECO:0000256" key="5">
    <source>
        <dbReference type="ARBA" id="ARBA00023180"/>
    </source>
</evidence>
<evidence type="ECO:0000256" key="3">
    <source>
        <dbReference type="ARBA" id="ARBA00022525"/>
    </source>
</evidence>
<evidence type="ECO:0000256" key="2">
    <source>
        <dbReference type="ARBA" id="ARBA00022512"/>
    </source>
</evidence>
<keyword evidence="3" id="KW-0964">Secreted</keyword>
<protein>
    <submittedName>
        <fullName evidence="8">Pga6 GPI-anchored cell wall adhesin-like protein</fullName>
    </submittedName>
</protein>
<keyword evidence="5" id="KW-0325">Glycoprotein</keyword>
<feature type="compositionally biased region" description="Low complexity" evidence="6">
    <location>
        <begin position="97"/>
        <end position="112"/>
    </location>
</feature>
<organism evidence="8 9">
    <name type="scientific">Candida orthopsilosis (strain 90-125)</name>
    <name type="common">Yeast</name>
    <dbReference type="NCBI Taxonomy" id="1136231"/>
    <lineage>
        <taxon>Eukaryota</taxon>
        <taxon>Fungi</taxon>
        <taxon>Dikarya</taxon>
        <taxon>Ascomycota</taxon>
        <taxon>Saccharomycotina</taxon>
        <taxon>Pichiomycetes</taxon>
        <taxon>Debaryomycetaceae</taxon>
        <taxon>Candida/Lodderomyces clade</taxon>
        <taxon>Candida</taxon>
    </lineage>
</organism>
<dbReference type="HOGENOM" id="CLU_086434_0_0_1"/>
<evidence type="ECO:0000256" key="1">
    <source>
        <dbReference type="ARBA" id="ARBA00004191"/>
    </source>
</evidence>
<feature type="signal peptide" evidence="7">
    <location>
        <begin position="1"/>
        <end position="19"/>
    </location>
</feature>